<gene>
    <name evidence="1" type="ORF">AMECASPLE_012740</name>
</gene>
<keyword evidence="2" id="KW-1185">Reference proteome</keyword>
<name>A0ABV0ZX07_9TELE</name>
<proteinExistence type="predicted"/>
<evidence type="ECO:0000313" key="1">
    <source>
        <dbReference type="EMBL" id="MEQ2310779.1"/>
    </source>
</evidence>
<accession>A0ABV0ZX07</accession>
<comment type="caution">
    <text evidence="1">The sequence shown here is derived from an EMBL/GenBank/DDBJ whole genome shotgun (WGS) entry which is preliminary data.</text>
</comment>
<reference evidence="1 2" key="1">
    <citation type="submission" date="2021-06" db="EMBL/GenBank/DDBJ databases">
        <authorList>
            <person name="Palmer J.M."/>
        </authorList>
    </citation>
    <scope>NUCLEOTIDE SEQUENCE [LARGE SCALE GENOMIC DNA]</scope>
    <source>
        <strain evidence="1 2">AS_MEX2019</strain>
        <tissue evidence="1">Muscle</tissue>
    </source>
</reference>
<dbReference type="EMBL" id="JAHRIP010076046">
    <property type="protein sequence ID" value="MEQ2310779.1"/>
    <property type="molecule type" value="Genomic_DNA"/>
</dbReference>
<evidence type="ECO:0000313" key="2">
    <source>
        <dbReference type="Proteomes" id="UP001469553"/>
    </source>
</evidence>
<protein>
    <submittedName>
        <fullName evidence="1">Uncharacterized protein</fullName>
    </submittedName>
</protein>
<organism evidence="1 2">
    <name type="scientific">Ameca splendens</name>
    <dbReference type="NCBI Taxonomy" id="208324"/>
    <lineage>
        <taxon>Eukaryota</taxon>
        <taxon>Metazoa</taxon>
        <taxon>Chordata</taxon>
        <taxon>Craniata</taxon>
        <taxon>Vertebrata</taxon>
        <taxon>Euteleostomi</taxon>
        <taxon>Actinopterygii</taxon>
        <taxon>Neopterygii</taxon>
        <taxon>Teleostei</taxon>
        <taxon>Neoteleostei</taxon>
        <taxon>Acanthomorphata</taxon>
        <taxon>Ovalentaria</taxon>
        <taxon>Atherinomorphae</taxon>
        <taxon>Cyprinodontiformes</taxon>
        <taxon>Goodeidae</taxon>
        <taxon>Ameca</taxon>
    </lineage>
</organism>
<sequence>MRLSESTRSWPVTGVLYPDLIKVHLEEYLGAKPPVLLRLSVCHCVPVRYLTPDHLQFPQFLPPGSKFLSGGFHPRHNKLA</sequence>
<dbReference type="Proteomes" id="UP001469553">
    <property type="component" value="Unassembled WGS sequence"/>
</dbReference>